<dbReference type="PROSITE" id="PS50146">
    <property type="entry name" value="DAGK"/>
    <property type="match status" value="1"/>
</dbReference>
<dbReference type="InterPro" id="IPR050187">
    <property type="entry name" value="Lipid_Phosphate_FormReg"/>
</dbReference>
<comment type="cofactor">
    <cofactor evidence="1">
        <name>Mg(2+)</name>
        <dbReference type="ChEBI" id="CHEBI:18420"/>
    </cofactor>
</comment>
<keyword evidence="4" id="KW-0808">Transferase</keyword>
<dbReference type="InterPro" id="IPR001206">
    <property type="entry name" value="Diacylglycerol_kinase_cat_dom"/>
</dbReference>
<evidence type="ECO:0000256" key="8">
    <source>
        <dbReference type="ARBA" id="ARBA00023098"/>
    </source>
</evidence>
<dbReference type="Pfam" id="PF19279">
    <property type="entry name" value="YegS_C"/>
    <property type="match status" value="1"/>
</dbReference>
<dbReference type="InterPro" id="IPR005218">
    <property type="entry name" value="Diacylglycerol/lipid_kinase"/>
</dbReference>
<gene>
    <name evidence="12" type="primary">ytlR</name>
    <name evidence="12" type="ORF">GCM10007425_26020</name>
</gene>
<evidence type="ECO:0000256" key="3">
    <source>
        <dbReference type="ARBA" id="ARBA00022516"/>
    </source>
</evidence>
<dbReference type="PANTHER" id="PTHR12358:SF54">
    <property type="entry name" value="SPHINGOSINE KINASE RELATED PROTEIN"/>
    <property type="match status" value="1"/>
</dbReference>
<dbReference type="GO" id="GO:0016301">
    <property type="term" value="F:kinase activity"/>
    <property type="evidence" value="ECO:0007669"/>
    <property type="project" value="UniProtKB-KW"/>
</dbReference>
<evidence type="ECO:0000256" key="10">
    <source>
        <dbReference type="ARBA" id="ARBA00023264"/>
    </source>
</evidence>
<accession>A0A917G936</accession>
<evidence type="ECO:0000259" key="11">
    <source>
        <dbReference type="PROSITE" id="PS50146"/>
    </source>
</evidence>
<evidence type="ECO:0000256" key="4">
    <source>
        <dbReference type="ARBA" id="ARBA00022679"/>
    </source>
</evidence>
<dbReference type="PANTHER" id="PTHR12358">
    <property type="entry name" value="SPHINGOSINE KINASE"/>
    <property type="match status" value="1"/>
</dbReference>
<evidence type="ECO:0000256" key="2">
    <source>
        <dbReference type="ARBA" id="ARBA00005983"/>
    </source>
</evidence>
<dbReference type="Gene3D" id="2.60.200.40">
    <property type="match status" value="1"/>
</dbReference>
<dbReference type="InterPro" id="IPR045540">
    <property type="entry name" value="YegS/DAGK_C"/>
</dbReference>
<dbReference type="SMART" id="SM00046">
    <property type="entry name" value="DAGKc"/>
    <property type="match status" value="1"/>
</dbReference>
<keyword evidence="10" id="KW-1208">Phospholipid metabolism</keyword>
<dbReference type="GO" id="GO:0005524">
    <property type="term" value="F:ATP binding"/>
    <property type="evidence" value="ECO:0007669"/>
    <property type="project" value="UniProtKB-KW"/>
</dbReference>
<comment type="similarity">
    <text evidence="2">Belongs to the diacylglycerol/lipid kinase family.</text>
</comment>
<keyword evidence="9" id="KW-0594">Phospholipid biosynthesis</keyword>
<protein>
    <submittedName>
        <fullName evidence="12">Lipid kinase YtlR</fullName>
    </submittedName>
</protein>
<dbReference type="Proteomes" id="UP000616608">
    <property type="component" value="Unassembled WGS sequence"/>
</dbReference>
<keyword evidence="6 12" id="KW-0418">Kinase</keyword>
<keyword evidence="3" id="KW-0444">Lipid biosynthesis</keyword>
<dbReference type="EMBL" id="BMJT01000009">
    <property type="protein sequence ID" value="GGG30182.1"/>
    <property type="molecule type" value="Genomic_DNA"/>
</dbReference>
<sequence>MELFFIVNPKAGKAKRIWRQLQRTLTVSYQVHNTRAEGDATVITKQLAQSNRPYLIIGVGGDGTMHEIVQGALHAKNIIIGYVPAGSGNDFARAFPTFHHAHEIEQFMQQVQPTIHTFDSGVMQVDDEVHCFVNNAGLGFDAYVATLVNQSKWKRLFNHLRIGRFLYFFAVIRALLHYKTFSATITSDGKTIHYKDIWFIALCNQPYFGGGMKVAPQAVPHDGYLQVVVVNKVSRLKLLLVFSSVFIGWHTFFKEVSIMQATTMAITITQGDAPAHVDGEKLANQSVDATISGQIKPRCWQSVRFTANHHI</sequence>
<evidence type="ECO:0000256" key="9">
    <source>
        <dbReference type="ARBA" id="ARBA00023209"/>
    </source>
</evidence>
<keyword evidence="5" id="KW-0547">Nucleotide-binding</keyword>
<dbReference type="Pfam" id="PF00781">
    <property type="entry name" value="DAGK_cat"/>
    <property type="match status" value="1"/>
</dbReference>
<dbReference type="InterPro" id="IPR016064">
    <property type="entry name" value="NAD/diacylglycerol_kinase_sf"/>
</dbReference>
<evidence type="ECO:0000256" key="7">
    <source>
        <dbReference type="ARBA" id="ARBA00022840"/>
    </source>
</evidence>
<dbReference type="RefSeq" id="WP_188615501.1">
    <property type="nucleotide sequence ID" value="NZ_BMJT01000009.1"/>
</dbReference>
<keyword evidence="13" id="KW-1185">Reference proteome</keyword>
<dbReference type="NCBIfam" id="TIGR00147">
    <property type="entry name" value="YegS/Rv2252/BmrU family lipid kinase"/>
    <property type="match status" value="1"/>
</dbReference>
<dbReference type="AlphaFoldDB" id="A0A917G936"/>
<dbReference type="GO" id="GO:0008654">
    <property type="term" value="P:phospholipid biosynthetic process"/>
    <property type="evidence" value="ECO:0007669"/>
    <property type="project" value="UniProtKB-KW"/>
</dbReference>
<feature type="domain" description="DAGKc" evidence="11">
    <location>
        <begin position="1"/>
        <end position="127"/>
    </location>
</feature>
<keyword evidence="7" id="KW-0067">ATP-binding</keyword>
<reference evidence="12" key="1">
    <citation type="journal article" date="2014" name="Int. J. Syst. Evol. Microbiol.">
        <title>Complete genome sequence of Corynebacterium casei LMG S-19264T (=DSM 44701T), isolated from a smear-ripened cheese.</title>
        <authorList>
            <consortium name="US DOE Joint Genome Institute (JGI-PGF)"/>
            <person name="Walter F."/>
            <person name="Albersmeier A."/>
            <person name="Kalinowski J."/>
            <person name="Ruckert C."/>
        </authorList>
    </citation>
    <scope>NUCLEOTIDE SEQUENCE</scope>
    <source>
        <strain evidence="12">CGMCC 1.15760</strain>
    </source>
</reference>
<evidence type="ECO:0000313" key="13">
    <source>
        <dbReference type="Proteomes" id="UP000616608"/>
    </source>
</evidence>
<evidence type="ECO:0000256" key="6">
    <source>
        <dbReference type="ARBA" id="ARBA00022777"/>
    </source>
</evidence>
<comment type="caution">
    <text evidence="12">The sequence shown here is derived from an EMBL/GenBank/DDBJ whole genome shotgun (WGS) entry which is preliminary data.</text>
</comment>
<dbReference type="InterPro" id="IPR017438">
    <property type="entry name" value="ATP-NAD_kinase_N"/>
</dbReference>
<dbReference type="Gene3D" id="3.40.50.10330">
    <property type="entry name" value="Probable inorganic polyphosphate/atp-NAD kinase, domain 1"/>
    <property type="match status" value="1"/>
</dbReference>
<keyword evidence="8" id="KW-0443">Lipid metabolism</keyword>
<evidence type="ECO:0000256" key="1">
    <source>
        <dbReference type="ARBA" id="ARBA00001946"/>
    </source>
</evidence>
<dbReference type="SUPFAM" id="SSF111331">
    <property type="entry name" value="NAD kinase/diacylglycerol kinase-like"/>
    <property type="match status" value="1"/>
</dbReference>
<name>A0A917G936_9BACI</name>
<evidence type="ECO:0000313" key="12">
    <source>
        <dbReference type="EMBL" id="GGG30182.1"/>
    </source>
</evidence>
<proteinExistence type="inferred from homology"/>
<organism evidence="12 13">
    <name type="scientific">Lysinibacillus alkalisoli</name>
    <dbReference type="NCBI Taxonomy" id="1911548"/>
    <lineage>
        <taxon>Bacteria</taxon>
        <taxon>Bacillati</taxon>
        <taxon>Bacillota</taxon>
        <taxon>Bacilli</taxon>
        <taxon>Bacillales</taxon>
        <taxon>Bacillaceae</taxon>
        <taxon>Lysinibacillus</taxon>
    </lineage>
</organism>
<reference evidence="12" key="2">
    <citation type="submission" date="2020-09" db="EMBL/GenBank/DDBJ databases">
        <authorList>
            <person name="Sun Q."/>
            <person name="Zhou Y."/>
        </authorList>
    </citation>
    <scope>NUCLEOTIDE SEQUENCE</scope>
    <source>
        <strain evidence="12">CGMCC 1.15760</strain>
    </source>
</reference>
<evidence type="ECO:0000256" key="5">
    <source>
        <dbReference type="ARBA" id="ARBA00022741"/>
    </source>
</evidence>